<dbReference type="GO" id="GO:0006487">
    <property type="term" value="P:protein N-linked glycosylation"/>
    <property type="evidence" value="ECO:0007669"/>
    <property type="project" value="TreeGrafter"/>
</dbReference>
<dbReference type="PANTHER" id="PTHR12640:SF0">
    <property type="entry name" value="DOLICHYL-DIPHOSPHOOLIGOSACCHARIDE--PROTEIN GLYCOSYLTRANSFERASE SUBUNIT 2"/>
    <property type="match status" value="1"/>
</dbReference>
<keyword evidence="11" id="KW-1185">Reference proteome</keyword>
<feature type="transmembrane region" description="Helical" evidence="7">
    <location>
        <begin position="230"/>
        <end position="249"/>
    </location>
</feature>
<comment type="caution">
    <text evidence="10">The sequence shown here is derived from an EMBL/GenBank/DDBJ whole genome shotgun (WGS) entry which is preliminary data.</text>
</comment>
<dbReference type="PANTHER" id="PTHR12640">
    <property type="entry name" value="RIBOPHORIN II"/>
    <property type="match status" value="1"/>
</dbReference>
<evidence type="ECO:0000256" key="1">
    <source>
        <dbReference type="ARBA" id="ARBA00004477"/>
    </source>
</evidence>
<evidence type="ECO:0000313" key="11">
    <source>
        <dbReference type="Proteomes" id="UP000800235"/>
    </source>
</evidence>
<evidence type="ECO:0000256" key="8">
    <source>
        <dbReference type="SAM" id="SignalP"/>
    </source>
</evidence>
<evidence type="ECO:0000256" key="2">
    <source>
        <dbReference type="ARBA" id="ARBA00022692"/>
    </source>
</evidence>
<keyword evidence="2 7" id="KW-0812">Transmembrane</keyword>
<dbReference type="GO" id="GO:0008250">
    <property type="term" value="C:oligosaccharyltransferase complex"/>
    <property type="evidence" value="ECO:0007669"/>
    <property type="project" value="InterPro"/>
</dbReference>
<dbReference type="Proteomes" id="UP000800235">
    <property type="component" value="Unassembled WGS sequence"/>
</dbReference>
<proteinExistence type="predicted"/>
<feature type="domain" description="Ribophorin II C-terminal" evidence="9">
    <location>
        <begin position="178"/>
        <end position="281"/>
    </location>
</feature>
<evidence type="ECO:0000256" key="6">
    <source>
        <dbReference type="ARBA" id="ARBA00023136"/>
    </source>
</evidence>
<dbReference type="InterPro" id="IPR008814">
    <property type="entry name" value="Swp1"/>
</dbReference>
<dbReference type="OrthoDB" id="432292at2759"/>
<evidence type="ECO:0000256" key="4">
    <source>
        <dbReference type="ARBA" id="ARBA00022824"/>
    </source>
</evidence>
<evidence type="ECO:0000256" key="3">
    <source>
        <dbReference type="ARBA" id="ARBA00022729"/>
    </source>
</evidence>
<feature type="transmembrane region" description="Helical" evidence="7">
    <location>
        <begin position="255"/>
        <end position="274"/>
    </location>
</feature>
<feature type="signal peptide" evidence="8">
    <location>
        <begin position="1"/>
        <end position="19"/>
    </location>
</feature>
<name>A0A9P4P4I0_9PEZI</name>
<comment type="subcellular location">
    <subcellularLocation>
        <location evidence="1">Endoplasmic reticulum membrane</location>
        <topology evidence="1">Multi-pass membrane protein</topology>
    </subcellularLocation>
</comment>
<keyword evidence="5 7" id="KW-1133">Transmembrane helix</keyword>
<dbReference type="AlphaFoldDB" id="A0A9P4P4I0"/>
<sequence length="286" mass="30409">MRLIQSLQLLALGAGITSAASWSFEDGTVAVQGKGSEVGGSLKETITPNKLLAKEVSLSAGQSLKVLLTITNGGKARKSHQAFLTLADPVSGLEESFPFTLKDTGKAKVDLTHQIIPSQLLSSSKPLKASIVIGSFGTSTPYKSDAFSLSISSDPNAPIPKAETQLRYQKQPEIHHIFRSDPKSPPKIITLVFGGAVVACLPVLLGIWASLGANAKALPHALSEAPLSHGLYFGSILAMEGVFFLYYTSWNLFQILPVAAGVSLVIFLSGTRALSEVQQRRLDGQR</sequence>
<gene>
    <name evidence="10" type="ORF">EJ08DRAFT_13106</name>
</gene>
<accession>A0A9P4P4I0</accession>
<feature type="transmembrane region" description="Helical" evidence="7">
    <location>
        <begin position="188"/>
        <end position="209"/>
    </location>
</feature>
<dbReference type="InterPro" id="IPR056790">
    <property type="entry name" value="Ribophorin_II_C"/>
</dbReference>
<dbReference type="EMBL" id="MU007009">
    <property type="protein sequence ID" value="KAF2437097.1"/>
    <property type="molecule type" value="Genomic_DNA"/>
</dbReference>
<evidence type="ECO:0000259" key="9">
    <source>
        <dbReference type="Pfam" id="PF25147"/>
    </source>
</evidence>
<keyword evidence="4" id="KW-0256">Endoplasmic reticulum</keyword>
<dbReference type="Pfam" id="PF25147">
    <property type="entry name" value="Ribophorin_II_C"/>
    <property type="match status" value="1"/>
</dbReference>
<keyword evidence="6 7" id="KW-0472">Membrane</keyword>
<reference evidence="10" key="1">
    <citation type="journal article" date="2020" name="Stud. Mycol.">
        <title>101 Dothideomycetes genomes: a test case for predicting lifestyles and emergence of pathogens.</title>
        <authorList>
            <person name="Haridas S."/>
            <person name="Albert R."/>
            <person name="Binder M."/>
            <person name="Bloem J."/>
            <person name="Labutti K."/>
            <person name="Salamov A."/>
            <person name="Andreopoulos B."/>
            <person name="Baker S."/>
            <person name="Barry K."/>
            <person name="Bills G."/>
            <person name="Bluhm B."/>
            <person name="Cannon C."/>
            <person name="Castanera R."/>
            <person name="Culley D."/>
            <person name="Daum C."/>
            <person name="Ezra D."/>
            <person name="Gonzalez J."/>
            <person name="Henrissat B."/>
            <person name="Kuo A."/>
            <person name="Liang C."/>
            <person name="Lipzen A."/>
            <person name="Lutzoni F."/>
            <person name="Magnuson J."/>
            <person name="Mondo S."/>
            <person name="Nolan M."/>
            <person name="Ohm R."/>
            <person name="Pangilinan J."/>
            <person name="Park H.-J."/>
            <person name="Ramirez L."/>
            <person name="Alfaro M."/>
            <person name="Sun H."/>
            <person name="Tritt A."/>
            <person name="Yoshinaga Y."/>
            <person name="Zwiers L.-H."/>
            <person name="Turgeon B."/>
            <person name="Goodwin S."/>
            <person name="Spatafora J."/>
            <person name="Crous P."/>
            <person name="Grigoriev I."/>
        </authorList>
    </citation>
    <scope>NUCLEOTIDE SEQUENCE</scope>
    <source>
        <strain evidence="10">CBS 130266</strain>
    </source>
</reference>
<keyword evidence="3 8" id="KW-0732">Signal</keyword>
<feature type="chain" id="PRO_5044292896" description="Ribophorin II C-terminal domain-containing protein" evidence="8">
    <location>
        <begin position="20"/>
        <end position="286"/>
    </location>
</feature>
<evidence type="ECO:0000256" key="7">
    <source>
        <dbReference type="SAM" id="Phobius"/>
    </source>
</evidence>
<evidence type="ECO:0000256" key="5">
    <source>
        <dbReference type="ARBA" id="ARBA00022989"/>
    </source>
</evidence>
<protein>
    <recommendedName>
        <fullName evidence="9">Ribophorin II C-terminal domain-containing protein</fullName>
    </recommendedName>
</protein>
<organism evidence="10 11">
    <name type="scientific">Tothia fuscella</name>
    <dbReference type="NCBI Taxonomy" id="1048955"/>
    <lineage>
        <taxon>Eukaryota</taxon>
        <taxon>Fungi</taxon>
        <taxon>Dikarya</taxon>
        <taxon>Ascomycota</taxon>
        <taxon>Pezizomycotina</taxon>
        <taxon>Dothideomycetes</taxon>
        <taxon>Pleosporomycetidae</taxon>
        <taxon>Venturiales</taxon>
        <taxon>Cylindrosympodiaceae</taxon>
        <taxon>Tothia</taxon>
    </lineage>
</organism>
<evidence type="ECO:0000313" key="10">
    <source>
        <dbReference type="EMBL" id="KAF2437097.1"/>
    </source>
</evidence>